<keyword evidence="6" id="KW-0418">Kinase</keyword>
<keyword evidence="7" id="KW-0067">ATP-binding</keyword>
<comment type="catalytic activity">
    <reaction evidence="9">
        <text>L-seryl-[protein] + ATP = O-phospho-L-seryl-[protein] + ADP + H(+)</text>
        <dbReference type="Rhea" id="RHEA:17989"/>
        <dbReference type="Rhea" id="RHEA-COMP:9863"/>
        <dbReference type="Rhea" id="RHEA-COMP:11604"/>
        <dbReference type="ChEBI" id="CHEBI:15378"/>
        <dbReference type="ChEBI" id="CHEBI:29999"/>
        <dbReference type="ChEBI" id="CHEBI:30616"/>
        <dbReference type="ChEBI" id="CHEBI:83421"/>
        <dbReference type="ChEBI" id="CHEBI:456216"/>
        <dbReference type="EC" id="2.7.11.1"/>
    </reaction>
</comment>
<evidence type="ECO:0000313" key="13">
    <source>
        <dbReference type="Proteomes" id="UP000734854"/>
    </source>
</evidence>
<feature type="compositionally biased region" description="Acidic residues" evidence="10">
    <location>
        <begin position="1"/>
        <end position="12"/>
    </location>
</feature>
<evidence type="ECO:0000256" key="2">
    <source>
        <dbReference type="ARBA" id="ARBA00012513"/>
    </source>
</evidence>
<evidence type="ECO:0000256" key="3">
    <source>
        <dbReference type="ARBA" id="ARBA00022527"/>
    </source>
</evidence>
<dbReference type="PANTHER" id="PTHR45637">
    <property type="entry name" value="FLIPPASE KINASE 1-RELATED"/>
    <property type="match status" value="1"/>
</dbReference>
<dbReference type="SMART" id="SM00220">
    <property type="entry name" value="S_TKc"/>
    <property type="match status" value="1"/>
</dbReference>
<organism evidence="12 13">
    <name type="scientific">Zingiber officinale</name>
    <name type="common">Ginger</name>
    <name type="synonym">Amomum zingiber</name>
    <dbReference type="NCBI Taxonomy" id="94328"/>
    <lineage>
        <taxon>Eukaryota</taxon>
        <taxon>Viridiplantae</taxon>
        <taxon>Streptophyta</taxon>
        <taxon>Embryophyta</taxon>
        <taxon>Tracheophyta</taxon>
        <taxon>Spermatophyta</taxon>
        <taxon>Magnoliopsida</taxon>
        <taxon>Liliopsida</taxon>
        <taxon>Zingiberales</taxon>
        <taxon>Zingiberaceae</taxon>
        <taxon>Zingiber</taxon>
    </lineage>
</organism>
<comment type="caution">
    <text evidence="12">The sequence shown here is derived from an EMBL/GenBank/DDBJ whole genome shotgun (WGS) entry which is preliminary data.</text>
</comment>
<keyword evidence="5" id="KW-0547">Nucleotide-binding</keyword>
<dbReference type="GO" id="GO:0004674">
    <property type="term" value="F:protein serine/threonine kinase activity"/>
    <property type="evidence" value="ECO:0007669"/>
    <property type="project" value="UniProtKB-KW"/>
</dbReference>
<keyword evidence="3" id="KW-0723">Serine/threonine-protein kinase</keyword>
<keyword evidence="13" id="KW-1185">Reference proteome</keyword>
<evidence type="ECO:0000256" key="1">
    <source>
        <dbReference type="ARBA" id="ARBA00009903"/>
    </source>
</evidence>
<evidence type="ECO:0000256" key="9">
    <source>
        <dbReference type="ARBA" id="ARBA00048679"/>
    </source>
</evidence>
<dbReference type="FunFam" id="1.10.510.10:FF:000277">
    <property type="entry name" value="protein kinase PINOID"/>
    <property type="match status" value="1"/>
</dbReference>
<reference evidence="12 13" key="1">
    <citation type="submission" date="2020-08" db="EMBL/GenBank/DDBJ databases">
        <title>Plant Genome Project.</title>
        <authorList>
            <person name="Zhang R.-G."/>
        </authorList>
    </citation>
    <scope>NUCLEOTIDE SEQUENCE [LARGE SCALE GENOMIC DNA]</scope>
    <source>
        <tissue evidence="12">Rhizome</tissue>
    </source>
</reference>
<dbReference type="PROSITE" id="PS50011">
    <property type="entry name" value="PROTEIN_KINASE_DOM"/>
    <property type="match status" value="1"/>
</dbReference>
<comment type="similarity">
    <text evidence="1">Belongs to the protein kinase superfamily. AGC Ser/Thr protein kinase family.</text>
</comment>
<keyword evidence="4" id="KW-0808">Transferase</keyword>
<evidence type="ECO:0000313" key="12">
    <source>
        <dbReference type="EMBL" id="KAG6476089.1"/>
    </source>
</evidence>
<proteinExistence type="inferred from homology"/>
<evidence type="ECO:0000256" key="5">
    <source>
        <dbReference type="ARBA" id="ARBA00022741"/>
    </source>
</evidence>
<dbReference type="EMBL" id="JACMSC010000018">
    <property type="protein sequence ID" value="KAG6476089.1"/>
    <property type="molecule type" value="Genomic_DNA"/>
</dbReference>
<sequence length="454" mass="50040">MLDLALDSDGEVGPEVVNSSHSSMSSSGDSRSSFSRLSFDNAAAPPPPATEEEAEVYAARSPSALAQLPSKPHRSSDPAWAAIRSRSFPANLCPQDFKLLRRIGSGDIGTVYLCHLRDETSPHPYAMKVVDKLALSKKKKLNRATTEKRILRILDHPFLPILYADFDASPHYSCVVMEYCCGGDLHALRHRQPSLRFSVAATRFYAAEVLLALEYLHMLGIVYRDLKPENILIRSDGHIMLSDFDLSLESTSAPTLEPIATSAAAYRDHSAVEHGECLPAEPSCLPFLSRRPPPRSAAKTEPWRFVAEPIDARSCSFVGTHEYVAPEVAAGQPHGSAVDWWAYGILLYELLYGRTPFAGSTNQRTLRNIVKQPLSFPPADATSSPARHLIAGLLAKDPTARLGSRRGAADVKSHPFFAGLNLALMRSNRPPFVPGPTRSNSRKEHRTRDRFEFF</sequence>
<evidence type="ECO:0000259" key="11">
    <source>
        <dbReference type="PROSITE" id="PS50011"/>
    </source>
</evidence>
<comment type="catalytic activity">
    <reaction evidence="8">
        <text>L-threonyl-[protein] + ATP = O-phospho-L-threonyl-[protein] + ADP + H(+)</text>
        <dbReference type="Rhea" id="RHEA:46608"/>
        <dbReference type="Rhea" id="RHEA-COMP:11060"/>
        <dbReference type="Rhea" id="RHEA-COMP:11605"/>
        <dbReference type="ChEBI" id="CHEBI:15378"/>
        <dbReference type="ChEBI" id="CHEBI:30013"/>
        <dbReference type="ChEBI" id="CHEBI:30616"/>
        <dbReference type="ChEBI" id="CHEBI:61977"/>
        <dbReference type="ChEBI" id="CHEBI:456216"/>
        <dbReference type="EC" id="2.7.11.1"/>
    </reaction>
</comment>
<dbReference type="GO" id="GO:0005524">
    <property type="term" value="F:ATP binding"/>
    <property type="evidence" value="ECO:0007669"/>
    <property type="project" value="UniProtKB-KW"/>
</dbReference>
<dbReference type="EC" id="2.7.11.1" evidence="2"/>
<evidence type="ECO:0000256" key="10">
    <source>
        <dbReference type="SAM" id="MobiDB-lite"/>
    </source>
</evidence>
<evidence type="ECO:0000256" key="4">
    <source>
        <dbReference type="ARBA" id="ARBA00022679"/>
    </source>
</evidence>
<name>A0A8J5EX67_ZINOF</name>
<dbReference type="InterPro" id="IPR000719">
    <property type="entry name" value="Prot_kinase_dom"/>
</dbReference>
<dbReference type="AlphaFoldDB" id="A0A8J5EX67"/>
<dbReference type="Pfam" id="PF00069">
    <property type="entry name" value="Pkinase"/>
    <property type="match status" value="2"/>
</dbReference>
<evidence type="ECO:0000256" key="7">
    <source>
        <dbReference type="ARBA" id="ARBA00022840"/>
    </source>
</evidence>
<dbReference type="OrthoDB" id="432483at2759"/>
<feature type="region of interest" description="Disordered" evidence="10">
    <location>
        <begin position="428"/>
        <end position="454"/>
    </location>
</feature>
<dbReference type="Proteomes" id="UP000734854">
    <property type="component" value="Unassembled WGS sequence"/>
</dbReference>
<feature type="domain" description="Protein kinase" evidence="11">
    <location>
        <begin position="97"/>
        <end position="417"/>
    </location>
</feature>
<dbReference type="FunFam" id="1.10.510.10:FF:000020">
    <property type="entry name" value="serine/threonine-protein kinase D6PK-like"/>
    <property type="match status" value="1"/>
</dbReference>
<evidence type="ECO:0000256" key="8">
    <source>
        <dbReference type="ARBA" id="ARBA00047899"/>
    </source>
</evidence>
<feature type="compositionally biased region" description="Low complexity" evidence="10">
    <location>
        <begin position="19"/>
        <end position="38"/>
    </location>
</feature>
<gene>
    <name evidence="12" type="ORF">ZIOFF_065325</name>
</gene>
<accession>A0A8J5EX67</accession>
<evidence type="ECO:0000256" key="6">
    <source>
        <dbReference type="ARBA" id="ARBA00022777"/>
    </source>
</evidence>
<protein>
    <recommendedName>
        <fullName evidence="2">non-specific serine/threonine protein kinase</fullName>
        <ecNumber evidence="2">2.7.11.1</ecNumber>
    </recommendedName>
</protein>
<feature type="region of interest" description="Disordered" evidence="10">
    <location>
        <begin position="1"/>
        <end position="59"/>
    </location>
</feature>
<dbReference type="PROSITE" id="PS00108">
    <property type="entry name" value="PROTEIN_KINASE_ST"/>
    <property type="match status" value="1"/>
</dbReference>
<dbReference type="InterPro" id="IPR008271">
    <property type="entry name" value="Ser/Thr_kinase_AS"/>
</dbReference>